<reference evidence="3" key="1">
    <citation type="journal article" date="2014" name="Science">
        <title>Ancient hybridizations among the ancestral genomes of bread wheat.</title>
        <authorList>
            <consortium name="International Wheat Genome Sequencing Consortium,"/>
            <person name="Marcussen T."/>
            <person name="Sandve S.R."/>
            <person name="Heier L."/>
            <person name="Spannagl M."/>
            <person name="Pfeifer M."/>
            <person name="Jakobsen K.S."/>
            <person name="Wulff B.B."/>
            <person name="Steuernagel B."/>
            <person name="Mayer K.F."/>
            <person name="Olsen O.A."/>
        </authorList>
    </citation>
    <scope>NUCLEOTIDE SEQUENCE [LARGE SCALE GENOMIC DNA]</scope>
    <source>
        <strain evidence="3">cv. AL8/78</strain>
    </source>
</reference>
<dbReference type="Proteomes" id="UP000015105">
    <property type="component" value="Chromosome 7D"/>
</dbReference>
<evidence type="ECO:0000313" key="2">
    <source>
        <dbReference type="EnsemblPlants" id="AET7Gv20290100.1"/>
    </source>
</evidence>
<reference evidence="2" key="4">
    <citation type="submission" date="2019-03" db="UniProtKB">
        <authorList>
            <consortium name="EnsemblPlants"/>
        </authorList>
    </citation>
    <scope>IDENTIFICATION</scope>
</reference>
<accession>A0A453QRJ9</accession>
<proteinExistence type="predicted"/>
<reference evidence="2" key="3">
    <citation type="journal article" date="2017" name="Nature">
        <title>Genome sequence of the progenitor of the wheat D genome Aegilops tauschii.</title>
        <authorList>
            <person name="Luo M.C."/>
            <person name="Gu Y.Q."/>
            <person name="Puiu D."/>
            <person name="Wang H."/>
            <person name="Twardziok S.O."/>
            <person name="Deal K.R."/>
            <person name="Huo N."/>
            <person name="Zhu T."/>
            <person name="Wang L."/>
            <person name="Wang Y."/>
            <person name="McGuire P.E."/>
            <person name="Liu S."/>
            <person name="Long H."/>
            <person name="Ramasamy R.K."/>
            <person name="Rodriguez J.C."/>
            <person name="Van S.L."/>
            <person name="Yuan L."/>
            <person name="Wang Z."/>
            <person name="Xia Z."/>
            <person name="Xiao L."/>
            <person name="Anderson O.D."/>
            <person name="Ouyang S."/>
            <person name="Liang Y."/>
            <person name="Zimin A.V."/>
            <person name="Pertea G."/>
            <person name="Qi P."/>
            <person name="Bennetzen J.L."/>
            <person name="Dai X."/>
            <person name="Dawson M.W."/>
            <person name="Muller H.G."/>
            <person name="Kugler K."/>
            <person name="Rivarola-Duarte L."/>
            <person name="Spannagl M."/>
            <person name="Mayer K.F.X."/>
            <person name="Lu F.H."/>
            <person name="Bevan M.W."/>
            <person name="Leroy P."/>
            <person name="Li P."/>
            <person name="You F.M."/>
            <person name="Sun Q."/>
            <person name="Liu Z."/>
            <person name="Lyons E."/>
            <person name="Wicker T."/>
            <person name="Salzberg S.L."/>
            <person name="Devos K.M."/>
            <person name="Dvorak J."/>
        </authorList>
    </citation>
    <scope>NUCLEOTIDE SEQUENCE [LARGE SCALE GENOMIC DNA]</scope>
    <source>
        <strain evidence="2">cv. AL8/78</strain>
    </source>
</reference>
<name>A0A453QRJ9_AEGTS</name>
<keyword evidence="3" id="KW-1185">Reference proteome</keyword>
<dbReference type="EnsemblPlants" id="AET7Gv20290100.1">
    <property type="protein sequence ID" value="AET7Gv20290100.1"/>
    <property type="gene ID" value="AET7Gv20290100"/>
</dbReference>
<dbReference type="AlphaFoldDB" id="A0A453QRJ9"/>
<protein>
    <submittedName>
        <fullName evidence="2">Uncharacterized protein</fullName>
    </submittedName>
</protein>
<reference evidence="3" key="2">
    <citation type="journal article" date="2017" name="Nat. Plants">
        <title>The Aegilops tauschii genome reveals multiple impacts of transposons.</title>
        <authorList>
            <person name="Zhao G."/>
            <person name="Zou C."/>
            <person name="Li K."/>
            <person name="Wang K."/>
            <person name="Li T."/>
            <person name="Gao L."/>
            <person name="Zhang X."/>
            <person name="Wang H."/>
            <person name="Yang Z."/>
            <person name="Liu X."/>
            <person name="Jiang W."/>
            <person name="Mao L."/>
            <person name="Kong X."/>
            <person name="Jiao Y."/>
            <person name="Jia J."/>
        </authorList>
    </citation>
    <scope>NUCLEOTIDE SEQUENCE [LARGE SCALE GENOMIC DNA]</scope>
    <source>
        <strain evidence="3">cv. AL8/78</strain>
    </source>
</reference>
<dbReference type="Gramene" id="AET7Gv20290100.1">
    <property type="protein sequence ID" value="AET7Gv20290100.1"/>
    <property type="gene ID" value="AET7Gv20290100"/>
</dbReference>
<evidence type="ECO:0000256" key="1">
    <source>
        <dbReference type="SAM" id="MobiDB-lite"/>
    </source>
</evidence>
<organism evidence="2 3">
    <name type="scientific">Aegilops tauschii subsp. strangulata</name>
    <name type="common">Goatgrass</name>
    <dbReference type="NCBI Taxonomy" id="200361"/>
    <lineage>
        <taxon>Eukaryota</taxon>
        <taxon>Viridiplantae</taxon>
        <taxon>Streptophyta</taxon>
        <taxon>Embryophyta</taxon>
        <taxon>Tracheophyta</taxon>
        <taxon>Spermatophyta</taxon>
        <taxon>Magnoliopsida</taxon>
        <taxon>Liliopsida</taxon>
        <taxon>Poales</taxon>
        <taxon>Poaceae</taxon>
        <taxon>BOP clade</taxon>
        <taxon>Pooideae</taxon>
        <taxon>Triticodae</taxon>
        <taxon>Triticeae</taxon>
        <taxon>Triticinae</taxon>
        <taxon>Aegilops</taxon>
    </lineage>
</organism>
<reference evidence="2" key="5">
    <citation type="journal article" date="2021" name="G3 (Bethesda)">
        <title>Aegilops tauschii genome assembly Aet v5.0 features greater sequence contiguity and improved annotation.</title>
        <authorList>
            <person name="Wang L."/>
            <person name="Zhu T."/>
            <person name="Rodriguez J.C."/>
            <person name="Deal K.R."/>
            <person name="Dubcovsky J."/>
            <person name="McGuire P.E."/>
            <person name="Lux T."/>
            <person name="Spannagl M."/>
            <person name="Mayer K.F.X."/>
            <person name="Baldrich P."/>
            <person name="Meyers B.C."/>
            <person name="Huo N."/>
            <person name="Gu Y.Q."/>
            <person name="Zhou H."/>
            <person name="Devos K.M."/>
            <person name="Bennetzen J.L."/>
            <person name="Unver T."/>
            <person name="Budak H."/>
            <person name="Gulick P.J."/>
            <person name="Galiba G."/>
            <person name="Kalapos B."/>
            <person name="Nelson D.R."/>
            <person name="Li P."/>
            <person name="You F.M."/>
            <person name="Luo M.C."/>
            <person name="Dvorak J."/>
        </authorList>
    </citation>
    <scope>NUCLEOTIDE SEQUENCE [LARGE SCALE GENOMIC DNA]</scope>
    <source>
        <strain evidence="2">cv. AL8/78</strain>
    </source>
</reference>
<feature type="region of interest" description="Disordered" evidence="1">
    <location>
        <begin position="16"/>
        <end position="105"/>
    </location>
</feature>
<evidence type="ECO:0000313" key="3">
    <source>
        <dbReference type="Proteomes" id="UP000015105"/>
    </source>
</evidence>
<feature type="compositionally biased region" description="Low complexity" evidence="1">
    <location>
        <begin position="16"/>
        <end position="60"/>
    </location>
</feature>
<sequence>TLSVSPPIQRLSLTSHLSSLSHQPSLSPSPIQIAAASPSLSPRSRSVASPPFLLPLPYLSSRHRRRRPPSLTLHPNLPPAPSFSSSSAASRVSLPDPQSPSAPLLPCRRHLRCPILVTSGGNRRPLSGKIWRAPEPER</sequence>
<feature type="region of interest" description="Disordered" evidence="1">
    <location>
        <begin position="117"/>
        <end position="138"/>
    </location>
</feature>